<feature type="transmembrane region" description="Helical" evidence="8">
    <location>
        <begin position="299"/>
        <end position="325"/>
    </location>
</feature>
<feature type="transmembrane region" description="Helical" evidence="8">
    <location>
        <begin position="60"/>
        <end position="84"/>
    </location>
</feature>
<proteinExistence type="inferred from homology"/>
<dbReference type="PANTHER" id="PTHR21716:SF53">
    <property type="entry name" value="PERMEASE PERM-RELATED"/>
    <property type="match status" value="1"/>
</dbReference>
<comment type="subcellular location">
    <subcellularLocation>
        <location evidence="1">Cell membrane</location>
        <topology evidence="1">Multi-pass membrane protein</topology>
    </subcellularLocation>
</comment>
<gene>
    <name evidence="9" type="ORF">METEAL_09280</name>
</gene>
<evidence type="ECO:0000256" key="8">
    <source>
        <dbReference type="SAM" id="Phobius"/>
    </source>
</evidence>
<evidence type="ECO:0000256" key="5">
    <source>
        <dbReference type="ARBA" id="ARBA00022692"/>
    </source>
</evidence>
<dbReference type="EMBL" id="AP027080">
    <property type="protein sequence ID" value="BDU71754.1"/>
    <property type="molecule type" value="Genomic_DNA"/>
</dbReference>
<keyword evidence="10" id="KW-1185">Reference proteome</keyword>
<feature type="transmembrane region" description="Helical" evidence="8">
    <location>
        <begin position="142"/>
        <end position="163"/>
    </location>
</feature>
<dbReference type="PANTHER" id="PTHR21716">
    <property type="entry name" value="TRANSMEMBRANE PROTEIN"/>
    <property type="match status" value="1"/>
</dbReference>
<dbReference type="GO" id="GO:0055085">
    <property type="term" value="P:transmembrane transport"/>
    <property type="evidence" value="ECO:0007669"/>
    <property type="project" value="TreeGrafter"/>
</dbReference>
<keyword evidence="5 8" id="KW-0812">Transmembrane</keyword>
<dbReference type="InterPro" id="IPR002549">
    <property type="entry name" value="AI-2E-like"/>
</dbReference>
<protein>
    <submittedName>
        <fullName evidence="9">AI-2E family transporter</fullName>
    </submittedName>
</protein>
<dbReference type="RefSeq" id="WP_316414657.1">
    <property type="nucleotide sequence ID" value="NZ_AP027080.1"/>
</dbReference>
<evidence type="ECO:0000256" key="2">
    <source>
        <dbReference type="ARBA" id="ARBA00009773"/>
    </source>
</evidence>
<keyword evidence="4" id="KW-1003">Cell membrane</keyword>
<evidence type="ECO:0000256" key="6">
    <source>
        <dbReference type="ARBA" id="ARBA00022989"/>
    </source>
</evidence>
<dbReference type="KEGG" id="msil:METEAL_09280"/>
<evidence type="ECO:0000313" key="9">
    <source>
        <dbReference type="EMBL" id="BDU71754.1"/>
    </source>
</evidence>
<evidence type="ECO:0000256" key="1">
    <source>
        <dbReference type="ARBA" id="ARBA00004651"/>
    </source>
</evidence>
<keyword evidence="7 8" id="KW-0472">Membrane</keyword>
<feature type="transmembrane region" description="Helical" evidence="8">
    <location>
        <begin position="227"/>
        <end position="245"/>
    </location>
</feature>
<evidence type="ECO:0000256" key="3">
    <source>
        <dbReference type="ARBA" id="ARBA00022448"/>
    </source>
</evidence>
<evidence type="ECO:0000256" key="7">
    <source>
        <dbReference type="ARBA" id="ARBA00023136"/>
    </source>
</evidence>
<sequence length="347" mass="37327">MSAQGKVRIPLGFVALAGAGLLALWFLRSALAPFFLALVLAYVLEPLVDRLARKLGREWASILVILGAVAVAVLLAWALLPLLWDQVDRLITSLPSLKGRLENRLGPWFQAHPLVLAKLRQGLDGLDPMALVKEVGMAGAGLLGWLLSLITLILVPLILYYLLVEGPRLLQELDDLVPSRHLERAKGIAGEVNNRLGGYIRGQLAVSLVMSLLQGLAFQILGVPNAWLLGLVAGFSNVVPYSPYITALPPALLFAAVNGTSGGGLLLVALVFTLVQKTETVYFTPVWVGRASGLHPLEVLLAILSFGYAFGVVGLIFAVPLMIVLKIATRIALEHYKAHPWFVGGEP</sequence>
<evidence type="ECO:0000313" key="10">
    <source>
        <dbReference type="Proteomes" id="UP001238179"/>
    </source>
</evidence>
<keyword evidence="6 8" id="KW-1133">Transmembrane helix</keyword>
<reference evidence="10" key="1">
    <citation type="journal article" date="2023" name="Int. J. Syst. Evol. Microbiol.">
        <title>Mesoterricola silvestris gen. nov., sp. nov., Mesoterricola sediminis sp. nov., Geothrix oryzae sp. nov., Geothrix edaphica sp. nov., Geothrix rubra sp. nov., and Geothrix limicola sp. nov., six novel members of Acidobacteriota isolated from soils.</title>
        <authorList>
            <person name="Itoh H."/>
            <person name="Sugisawa Y."/>
            <person name="Mise K."/>
            <person name="Xu Z."/>
            <person name="Kuniyasu M."/>
            <person name="Ushijima N."/>
            <person name="Kawano K."/>
            <person name="Kobayashi E."/>
            <person name="Shiratori Y."/>
            <person name="Masuda Y."/>
            <person name="Senoo K."/>
        </authorList>
    </citation>
    <scope>NUCLEOTIDE SEQUENCE [LARGE SCALE GENOMIC DNA]</scope>
    <source>
        <strain evidence="10">W79</strain>
    </source>
</reference>
<accession>A0AA48GIP1</accession>
<dbReference type="Proteomes" id="UP001238179">
    <property type="component" value="Chromosome"/>
</dbReference>
<dbReference type="Pfam" id="PF01594">
    <property type="entry name" value="AI-2E_transport"/>
    <property type="match status" value="1"/>
</dbReference>
<dbReference type="GO" id="GO:0005886">
    <property type="term" value="C:plasma membrane"/>
    <property type="evidence" value="ECO:0007669"/>
    <property type="project" value="UniProtKB-SubCell"/>
</dbReference>
<feature type="transmembrane region" description="Helical" evidence="8">
    <location>
        <begin position="252"/>
        <end position="275"/>
    </location>
</feature>
<comment type="similarity">
    <text evidence="2">Belongs to the autoinducer-2 exporter (AI-2E) (TC 2.A.86) family.</text>
</comment>
<evidence type="ECO:0000256" key="4">
    <source>
        <dbReference type="ARBA" id="ARBA00022475"/>
    </source>
</evidence>
<organism evidence="9 10">
    <name type="scientific">Mesoterricola silvestris</name>
    <dbReference type="NCBI Taxonomy" id="2927979"/>
    <lineage>
        <taxon>Bacteria</taxon>
        <taxon>Pseudomonadati</taxon>
        <taxon>Acidobacteriota</taxon>
        <taxon>Holophagae</taxon>
        <taxon>Holophagales</taxon>
        <taxon>Holophagaceae</taxon>
        <taxon>Mesoterricola</taxon>
    </lineage>
</organism>
<keyword evidence="3" id="KW-0813">Transport</keyword>
<dbReference type="AlphaFoldDB" id="A0AA48GIP1"/>
<feature type="transmembrane region" description="Helical" evidence="8">
    <location>
        <begin position="7"/>
        <end position="25"/>
    </location>
</feature>
<name>A0AA48GIP1_9BACT</name>